<dbReference type="Pfam" id="PF00498">
    <property type="entry name" value="FHA"/>
    <property type="match status" value="1"/>
</dbReference>
<dbReference type="PROSITE" id="PS50006">
    <property type="entry name" value="FHA_DOMAIN"/>
    <property type="match status" value="1"/>
</dbReference>
<dbReference type="SUPFAM" id="SSF49879">
    <property type="entry name" value="SMAD/FHA domain"/>
    <property type="match status" value="1"/>
</dbReference>
<comment type="caution">
    <text evidence="4">The sequence shown here is derived from an EMBL/GenBank/DDBJ whole genome shotgun (WGS) entry which is preliminary data.</text>
</comment>
<reference evidence="5" key="1">
    <citation type="journal article" date="2019" name="Int. J. Syst. Evol. Microbiol.">
        <title>The Global Catalogue of Microorganisms (GCM) 10K type strain sequencing project: providing services to taxonomists for standard genome sequencing and annotation.</title>
        <authorList>
            <consortium name="The Broad Institute Genomics Platform"/>
            <consortium name="The Broad Institute Genome Sequencing Center for Infectious Disease"/>
            <person name="Wu L."/>
            <person name="Ma J."/>
        </authorList>
    </citation>
    <scope>NUCLEOTIDE SEQUENCE [LARGE SCALE GENOMIC DNA]</scope>
    <source>
        <strain evidence="5">JCM 18123</strain>
    </source>
</reference>
<organism evidence="4 5">
    <name type="scientific">Streptomonospora halophila</name>
    <dbReference type="NCBI Taxonomy" id="427369"/>
    <lineage>
        <taxon>Bacteria</taxon>
        <taxon>Bacillati</taxon>
        <taxon>Actinomycetota</taxon>
        <taxon>Actinomycetes</taxon>
        <taxon>Streptosporangiales</taxon>
        <taxon>Nocardiopsidaceae</taxon>
        <taxon>Streptomonospora</taxon>
    </lineage>
</organism>
<name>A0ABP9GGI5_9ACTN</name>
<dbReference type="RefSeq" id="WP_345556807.1">
    <property type="nucleotide sequence ID" value="NZ_BAABIK010000013.1"/>
</dbReference>
<dbReference type="SMART" id="SM00240">
    <property type="entry name" value="FHA"/>
    <property type="match status" value="1"/>
</dbReference>
<evidence type="ECO:0000313" key="4">
    <source>
        <dbReference type="EMBL" id="GAA4942658.1"/>
    </source>
</evidence>
<sequence length="242" mass="25321">MPTCPAGHLSAARAYCDVCGLPNPAPATGRGAAAPADAAADPTGSVCPDCAAERAGRFCEDCGHDFAAADRTEASPLPLSHVPHARSAAHSGAPAERGPGGAAPHRDTWWAIVCADPAYYHSMADFGVLDPDAIAFPAHAPQRRVPLNRERVRIGRRSLRLGVHPEIDLAGPPEDPAVSHTHAALLARPGGSWVLVDEGSTNGTTLNGTAEPVPHDREVPLHEADRIYVGAWTAITLHRQRG</sequence>
<accession>A0ABP9GGI5</accession>
<protein>
    <recommendedName>
        <fullName evidence="3">FHA domain-containing protein</fullName>
    </recommendedName>
</protein>
<gene>
    <name evidence="4" type="ORF">GCM10023224_26390</name>
</gene>
<proteinExistence type="predicted"/>
<dbReference type="Gene3D" id="2.60.200.20">
    <property type="match status" value="1"/>
</dbReference>
<evidence type="ECO:0000259" key="3">
    <source>
        <dbReference type="PROSITE" id="PS50006"/>
    </source>
</evidence>
<evidence type="ECO:0000256" key="2">
    <source>
        <dbReference type="SAM" id="MobiDB-lite"/>
    </source>
</evidence>
<dbReference type="EMBL" id="BAABIK010000013">
    <property type="protein sequence ID" value="GAA4942658.1"/>
    <property type="molecule type" value="Genomic_DNA"/>
</dbReference>
<dbReference type="InterPro" id="IPR008984">
    <property type="entry name" value="SMAD_FHA_dom_sf"/>
</dbReference>
<dbReference type="CDD" id="cd00060">
    <property type="entry name" value="FHA"/>
    <property type="match status" value="1"/>
</dbReference>
<dbReference type="InterPro" id="IPR000253">
    <property type="entry name" value="FHA_dom"/>
</dbReference>
<dbReference type="Proteomes" id="UP001499993">
    <property type="component" value="Unassembled WGS sequence"/>
</dbReference>
<keyword evidence="1" id="KW-0597">Phosphoprotein</keyword>
<evidence type="ECO:0000313" key="5">
    <source>
        <dbReference type="Proteomes" id="UP001499993"/>
    </source>
</evidence>
<keyword evidence="5" id="KW-1185">Reference proteome</keyword>
<evidence type="ECO:0000256" key="1">
    <source>
        <dbReference type="ARBA" id="ARBA00022553"/>
    </source>
</evidence>
<feature type="domain" description="FHA" evidence="3">
    <location>
        <begin position="152"/>
        <end position="211"/>
    </location>
</feature>
<feature type="region of interest" description="Disordered" evidence="2">
    <location>
        <begin position="77"/>
        <end position="103"/>
    </location>
</feature>